<feature type="transmembrane region" description="Helical" evidence="10">
    <location>
        <begin position="210"/>
        <end position="230"/>
    </location>
</feature>
<dbReference type="PANTHER" id="PTHR13205">
    <property type="entry name" value="TRANSMEMBRANE PROTEIN 15-RELATED"/>
    <property type="match status" value="1"/>
</dbReference>
<dbReference type="GO" id="GO:0004168">
    <property type="term" value="F:dolichol kinase activity"/>
    <property type="evidence" value="ECO:0007669"/>
    <property type="project" value="UniProtKB-EC"/>
</dbReference>
<feature type="transmembrane region" description="Helical" evidence="10">
    <location>
        <begin position="435"/>
        <end position="453"/>
    </location>
</feature>
<feature type="transmembrane region" description="Helical" evidence="10">
    <location>
        <begin position="179"/>
        <end position="204"/>
    </location>
</feature>
<evidence type="ECO:0000256" key="3">
    <source>
        <dbReference type="ARBA" id="ARBA00012132"/>
    </source>
</evidence>
<keyword evidence="5 10" id="KW-0812">Transmembrane</keyword>
<dbReference type="GeneID" id="107226902"/>
<dbReference type="InterPro" id="IPR032974">
    <property type="entry name" value="Polypren_kinase"/>
</dbReference>
<feature type="transmembrane region" description="Helical" evidence="10">
    <location>
        <begin position="58"/>
        <end position="80"/>
    </location>
</feature>
<evidence type="ECO:0000256" key="6">
    <source>
        <dbReference type="ARBA" id="ARBA00022777"/>
    </source>
</evidence>
<feature type="transmembrane region" description="Helical" evidence="10">
    <location>
        <begin position="116"/>
        <end position="137"/>
    </location>
</feature>
<feature type="transmembrane region" description="Helical" evidence="10">
    <location>
        <begin position="370"/>
        <end position="391"/>
    </location>
</feature>
<dbReference type="KEGG" id="nlo:107226902"/>
<evidence type="ECO:0000256" key="2">
    <source>
        <dbReference type="ARBA" id="ARBA00010794"/>
    </source>
</evidence>
<dbReference type="GO" id="GO:0005789">
    <property type="term" value="C:endoplasmic reticulum membrane"/>
    <property type="evidence" value="ECO:0007669"/>
    <property type="project" value="UniProtKB-SubCell"/>
</dbReference>
<dbReference type="EC" id="2.7.1.108" evidence="3"/>
<evidence type="ECO:0000256" key="4">
    <source>
        <dbReference type="ARBA" id="ARBA00022679"/>
    </source>
</evidence>
<comment type="similarity">
    <text evidence="2">Belongs to the polyprenol kinase family.</text>
</comment>
<keyword evidence="4" id="KW-0808">Transferase</keyword>
<dbReference type="Proteomes" id="UP000829291">
    <property type="component" value="Chromosome 6"/>
</dbReference>
<evidence type="ECO:0000313" key="12">
    <source>
        <dbReference type="RefSeq" id="XP_015523366.1"/>
    </source>
</evidence>
<feature type="transmembrane region" description="Helical" evidence="10">
    <location>
        <begin position="291"/>
        <end position="317"/>
    </location>
</feature>
<feature type="transmembrane region" description="Helical" evidence="10">
    <location>
        <begin position="411"/>
        <end position="429"/>
    </location>
</feature>
<organism evidence="12">
    <name type="scientific">Neodiprion lecontei</name>
    <name type="common">Redheaded pine sawfly</name>
    <dbReference type="NCBI Taxonomy" id="441921"/>
    <lineage>
        <taxon>Eukaryota</taxon>
        <taxon>Metazoa</taxon>
        <taxon>Ecdysozoa</taxon>
        <taxon>Arthropoda</taxon>
        <taxon>Hexapoda</taxon>
        <taxon>Insecta</taxon>
        <taxon>Pterygota</taxon>
        <taxon>Neoptera</taxon>
        <taxon>Endopterygota</taxon>
        <taxon>Hymenoptera</taxon>
        <taxon>Tenthredinoidea</taxon>
        <taxon>Diprionidae</taxon>
        <taxon>Diprioninae</taxon>
        <taxon>Neodiprion</taxon>
    </lineage>
</organism>
<name>A0A6J0C7R2_NEOLC</name>
<evidence type="ECO:0000256" key="7">
    <source>
        <dbReference type="ARBA" id="ARBA00022824"/>
    </source>
</evidence>
<feature type="transmembrane region" description="Helical" evidence="10">
    <location>
        <begin position="346"/>
        <end position="364"/>
    </location>
</feature>
<dbReference type="CTD" id="22845"/>
<evidence type="ECO:0000256" key="10">
    <source>
        <dbReference type="SAM" id="Phobius"/>
    </source>
</evidence>
<evidence type="ECO:0000256" key="1">
    <source>
        <dbReference type="ARBA" id="ARBA00004477"/>
    </source>
</evidence>
<keyword evidence="6 12" id="KW-0418">Kinase</keyword>
<keyword evidence="11" id="KW-1185">Reference proteome</keyword>
<proteinExistence type="inferred from homology"/>
<feature type="transmembrane region" description="Helical" evidence="10">
    <location>
        <begin position="32"/>
        <end position="49"/>
    </location>
</feature>
<keyword evidence="8 10" id="KW-1133">Transmembrane helix</keyword>
<evidence type="ECO:0000313" key="11">
    <source>
        <dbReference type="Proteomes" id="UP000829291"/>
    </source>
</evidence>
<dbReference type="InParanoid" id="A0A6J0C7R2"/>
<accession>A0A6J0C7R2</accession>
<gene>
    <name evidence="12" type="primary">LOC107226902</name>
</gene>
<dbReference type="GO" id="GO:0043048">
    <property type="term" value="P:dolichyl monophosphate biosynthetic process"/>
    <property type="evidence" value="ECO:0007669"/>
    <property type="project" value="TreeGrafter"/>
</dbReference>
<dbReference type="RefSeq" id="XP_015523366.1">
    <property type="nucleotide sequence ID" value="XM_015667880.2"/>
</dbReference>
<sequence length="471" mass="51303">MEAFLKSYNNFNVKLFQSLTDNNIQPRKNSGLGLWLAPLVGLSAAITILREDSSYSEICLLTGITGIGLVMSCLCLILRLSTETAAVKDFQVLYFLPAMFTSVLFLLFGEKGLLVSVTWGLGVGTFGTWGILQLMSYFPGCFTIGEASAVMQAATLFLLSTAANIPLRYHLPPIHNQDIATVILQVAVLFVATVAILCNAFPLLRSPGPFYAISFGILLLGAVPLLHLLLDQSPLLWLLGFIFEKIDRVFMVLYWLLCLALGIGVISYQILCNSKATTSARKSFHVLALMVYIPGLISEPTLLYVASGLVMALFLMLELMRLCNVPPLCEVLQQGFSVFGDEKDTLISLTPLYLLAGLSFPLWLPASNLTLLSLLSGVLTIGIGDTAASVVGSKYGKHKWSGSLKSVEGTVACISSQLFVLYSLASFGFFDDFWLLLRATLAVIAVSFVEAWTDQVDNLVLPILTYLVFVV</sequence>
<evidence type="ECO:0000256" key="8">
    <source>
        <dbReference type="ARBA" id="ARBA00022989"/>
    </source>
</evidence>
<evidence type="ECO:0000256" key="9">
    <source>
        <dbReference type="ARBA" id="ARBA00023136"/>
    </source>
</evidence>
<evidence type="ECO:0000256" key="5">
    <source>
        <dbReference type="ARBA" id="ARBA00022692"/>
    </source>
</evidence>
<dbReference type="PANTHER" id="PTHR13205:SF15">
    <property type="entry name" value="DOLICHOL KINASE"/>
    <property type="match status" value="1"/>
</dbReference>
<feature type="transmembrane region" description="Helical" evidence="10">
    <location>
        <begin position="251"/>
        <end position="271"/>
    </location>
</feature>
<dbReference type="FunCoup" id="A0A6J0C7R2">
    <property type="interactions" value="787"/>
</dbReference>
<dbReference type="AlphaFoldDB" id="A0A6J0C7R2"/>
<reference evidence="12" key="1">
    <citation type="submission" date="2025-08" db="UniProtKB">
        <authorList>
            <consortium name="RefSeq"/>
        </authorList>
    </citation>
    <scope>IDENTIFICATION</scope>
    <source>
        <tissue evidence="12">Thorax and Abdomen</tissue>
    </source>
</reference>
<dbReference type="OrthoDB" id="377083at2759"/>
<comment type="subcellular location">
    <subcellularLocation>
        <location evidence="1">Endoplasmic reticulum membrane</location>
        <topology evidence="1">Multi-pass membrane protein</topology>
    </subcellularLocation>
</comment>
<feature type="transmembrane region" description="Helical" evidence="10">
    <location>
        <begin position="92"/>
        <end position="109"/>
    </location>
</feature>
<keyword evidence="9 10" id="KW-0472">Membrane</keyword>
<keyword evidence="7" id="KW-0256">Endoplasmic reticulum</keyword>
<protein>
    <recommendedName>
        <fullName evidence="3">dolichol kinase</fullName>
        <ecNumber evidence="3">2.7.1.108</ecNumber>
    </recommendedName>
</protein>